<dbReference type="PANTHER" id="PTHR31099:SF19">
    <property type="entry name" value="AMINOTRANSFERASE-LIKE PLANT MOBILE DOMAIN-CONTAINING PROTEIN"/>
    <property type="match status" value="1"/>
</dbReference>
<keyword evidence="4" id="KW-1185">Reference proteome</keyword>
<gene>
    <name evidence="3" type="ORF">URODEC1_LOCUS92080</name>
</gene>
<reference evidence="3" key="1">
    <citation type="submission" date="2024-10" db="EMBL/GenBank/DDBJ databases">
        <authorList>
            <person name="Ryan C."/>
        </authorList>
    </citation>
    <scope>NUCLEOTIDE SEQUENCE [LARGE SCALE GENOMIC DNA]</scope>
</reference>
<feature type="compositionally biased region" description="Low complexity" evidence="1">
    <location>
        <begin position="22"/>
        <end position="56"/>
    </location>
</feature>
<sequence length="532" mass="56615">MSMVLLPSYENANRPAAHRPTTRSSAATAMPSSSSSSVQILDPTPARTPDATTIDTSDSDDGSGGGSAPSWPAAGRIASSLRSQKALDALCKKHSIDTREFTPLPAGDRRACSPPPAGAVCVYADALEAGMRVPLRPFFAEVLTHFGLAPSQLMPNCWRVMAAFAALSRSAGVHPPPVAVFRHFFALRSLTKVKGQYFFASKDTAVTLFTGLPDSIKGWKEGFFFLKSSSSSSPWPCPVLWGEPTKKSMADPMLSSEEKGMVEKLLRVRGAAAIDVRTYVSEDNFAAATTIPAAPKLPPPSPPRPTTTAGATGMDMDPSTYATIQKMRAEKAAAAAPKVAVKSEPGGGDAPDWVPSTGKKRKLAEDNAPPGFQSAARQDRKPPVQYAPDRHDGDTVDWEAARQLLQGIVTPARERAFLVANPFNVIASSYVATLQAANYATASLGHALKLQEELEKAKAEVTEAKKVVAAEVESAKAAAVQEFLGSEDHARRLAEEALKAYERGTEDMKRVALGLRPDINPARLAVPPGGFR</sequence>
<dbReference type="EMBL" id="OZ075146">
    <property type="protein sequence ID" value="CAL5051340.1"/>
    <property type="molecule type" value="Genomic_DNA"/>
</dbReference>
<feature type="region of interest" description="Disordered" evidence="1">
    <location>
        <begin position="336"/>
        <end position="393"/>
    </location>
</feature>
<feature type="compositionally biased region" description="Basic and acidic residues" evidence="1">
    <location>
        <begin position="377"/>
        <end position="393"/>
    </location>
</feature>
<accession>A0ABC9E6B4</accession>
<organism evidence="3 4">
    <name type="scientific">Urochloa decumbens</name>
    <dbReference type="NCBI Taxonomy" id="240449"/>
    <lineage>
        <taxon>Eukaryota</taxon>
        <taxon>Viridiplantae</taxon>
        <taxon>Streptophyta</taxon>
        <taxon>Embryophyta</taxon>
        <taxon>Tracheophyta</taxon>
        <taxon>Spermatophyta</taxon>
        <taxon>Magnoliopsida</taxon>
        <taxon>Liliopsida</taxon>
        <taxon>Poales</taxon>
        <taxon>Poaceae</taxon>
        <taxon>PACMAD clade</taxon>
        <taxon>Panicoideae</taxon>
        <taxon>Panicodae</taxon>
        <taxon>Paniceae</taxon>
        <taxon>Melinidinae</taxon>
        <taxon>Urochloa</taxon>
    </lineage>
</organism>
<feature type="compositionally biased region" description="Pro residues" evidence="1">
    <location>
        <begin position="295"/>
        <end position="305"/>
    </location>
</feature>
<name>A0ABC9E6B4_9POAL</name>
<evidence type="ECO:0000313" key="3">
    <source>
        <dbReference type="EMBL" id="CAL5051340.1"/>
    </source>
</evidence>
<evidence type="ECO:0000259" key="2">
    <source>
        <dbReference type="Pfam" id="PF04195"/>
    </source>
</evidence>
<dbReference type="PANTHER" id="PTHR31099">
    <property type="entry name" value="OS06G0165300 PROTEIN"/>
    <property type="match status" value="1"/>
</dbReference>
<proteinExistence type="predicted"/>
<feature type="domain" description="Transposase (putative) gypsy type" evidence="2">
    <location>
        <begin position="120"/>
        <end position="188"/>
    </location>
</feature>
<dbReference type="Pfam" id="PF04195">
    <property type="entry name" value="Transposase_28"/>
    <property type="match status" value="1"/>
</dbReference>
<dbReference type="AlphaFoldDB" id="A0ABC9E6B4"/>
<feature type="region of interest" description="Disordered" evidence="1">
    <location>
        <begin position="1"/>
        <end position="74"/>
    </location>
</feature>
<dbReference type="InterPro" id="IPR007321">
    <property type="entry name" value="Transposase_28"/>
</dbReference>
<evidence type="ECO:0000313" key="4">
    <source>
        <dbReference type="Proteomes" id="UP001497457"/>
    </source>
</evidence>
<feature type="region of interest" description="Disordered" evidence="1">
    <location>
        <begin position="291"/>
        <end position="316"/>
    </location>
</feature>
<protein>
    <recommendedName>
        <fullName evidence="2">Transposase (putative) gypsy type domain-containing protein</fullName>
    </recommendedName>
</protein>
<evidence type="ECO:0000256" key="1">
    <source>
        <dbReference type="SAM" id="MobiDB-lite"/>
    </source>
</evidence>
<dbReference type="Proteomes" id="UP001497457">
    <property type="component" value="Chromosome 36b"/>
</dbReference>